<evidence type="ECO:0000256" key="9">
    <source>
        <dbReference type="ARBA" id="ARBA00023125"/>
    </source>
</evidence>
<dbReference type="EC" id="5.6.2.4" evidence="13"/>
<dbReference type="RefSeq" id="WP_345444713.1">
    <property type="nucleotide sequence ID" value="NZ_BAABKP010000001.1"/>
</dbReference>
<dbReference type="Pfam" id="PF00580">
    <property type="entry name" value="UvrD-helicase"/>
    <property type="match status" value="1"/>
</dbReference>
<dbReference type="Pfam" id="PF12705">
    <property type="entry name" value="PDDEXK_1"/>
    <property type="match status" value="1"/>
</dbReference>
<evidence type="ECO:0000256" key="16">
    <source>
        <dbReference type="SAM" id="MobiDB-lite"/>
    </source>
</evidence>
<feature type="region of interest" description="Disordered" evidence="16">
    <location>
        <begin position="1048"/>
        <end position="1072"/>
    </location>
</feature>
<dbReference type="InterPro" id="IPR014017">
    <property type="entry name" value="DNA_helicase_UvrD-like_C"/>
</dbReference>
<dbReference type="PANTHER" id="PTHR11070">
    <property type="entry name" value="UVRD / RECB / PCRA DNA HELICASE FAMILY MEMBER"/>
    <property type="match status" value="1"/>
</dbReference>
<keyword evidence="3 15" id="KW-0547">Nucleotide-binding</keyword>
<comment type="catalytic activity">
    <reaction evidence="12">
        <text>Couples ATP hydrolysis with the unwinding of duplex DNA by translocating in the 3'-5' direction.</text>
        <dbReference type="EC" id="5.6.2.4"/>
    </reaction>
</comment>
<protein>
    <recommendedName>
        <fullName evidence="13">DNA 3'-5' helicase</fullName>
        <ecNumber evidence="13">5.6.2.4</ecNumber>
    </recommendedName>
</protein>
<keyword evidence="5 15" id="KW-0378">Hydrolase</keyword>
<keyword evidence="11" id="KW-0413">Isomerase</keyword>
<feature type="domain" description="UvrD-like helicase ATP-binding" evidence="17">
    <location>
        <begin position="1"/>
        <end position="328"/>
    </location>
</feature>
<dbReference type="InterPro" id="IPR014016">
    <property type="entry name" value="UvrD-like_ATP-bd"/>
</dbReference>
<comment type="similarity">
    <text evidence="1">Belongs to the helicase family. UvrD subfamily.</text>
</comment>
<feature type="compositionally biased region" description="Polar residues" evidence="16">
    <location>
        <begin position="482"/>
        <end position="502"/>
    </location>
</feature>
<keyword evidence="10" id="KW-0234">DNA repair</keyword>
<keyword evidence="8 15" id="KW-0067">ATP-binding</keyword>
<keyword evidence="9" id="KW-0238">DNA-binding</keyword>
<evidence type="ECO:0000256" key="7">
    <source>
        <dbReference type="ARBA" id="ARBA00022839"/>
    </source>
</evidence>
<dbReference type="Gene3D" id="3.40.50.300">
    <property type="entry name" value="P-loop containing nucleotide triphosphate hydrolases"/>
    <property type="match status" value="2"/>
</dbReference>
<keyword evidence="20" id="KW-1185">Reference proteome</keyword>
<evidence type="ECO:0000256" key="10">
    <source>
        <dbReference type="ARBA" id="ARBA00023204"/>
    </source>
</evidence>
<evidence type="ECO:0000256" key="14">
    <source>
        <dbReference type="ARBA" id="ARBA00048988"/>
    </source>
</evidence>
<evidence type="ECO:0000256" key="12">
    <source>
        <dbReference type="ARBA" id="ARBA00034617"/>
    </source>
</evidence>
<keyword evidence="6 15" id="KW-0347">Helicase</keyword>
<dbReference type="EMBL" id="BAABKP010000001">
    <property type="protein sequence ID" value="GAA4791141.1"/>
    <property type="molecule type" value="Genomic_DNA"/>
</dbReference>
<feature type="region of interest" description="Disordered" evidence="16">
    <location>
        <begin position="478"/>
        <end position="505"/>
    </location>
</feature>
<dbReference type="Gene3D" id="1.10.10.160">
    <property type="match status" value="1"/>
</dbReference>
<keyword evidence="2" id="KW-0540">Nuclease</keyword>
<feature type="domain" description="UvrD-like helicase C-terminal" evidence="18">
    <location>
        <begin position="351"/>
        <end position="696"/>
    </location>
</feature>
<dbReference type="PANTHER" id="PTHR11070:SF59">
    <property type="entry name" value="DNA 3'-5' HELICASE"/>
    <property type="match status" value="1"/>
</dbReference>
<feature type="binding site" evidence="15">
    <location>
        <begin position="18"/>
        <end position="25"/>
    </location>
    <ligand>
        <name>ATP</name>
        <dbReference type="ChEBI" id="CHEBI:30616"/>
    </ligand>
</feature>
<evidence type="ECO:0000256" key="3">
    <source>
        <dbReference type="ARBA" id="ARBA00022741"/>
    </source>
</evidence>
<evidence type="ECO:0000256" key="11">
    <source>
        <dbReference type="ARBA" id="ARBA00023235"/>
    </source>
</evidence>
<evidence type="ECO:0000256" key="13">
    <source>
        <dbReference type="ARBA" id="ARBA00034808"/>
    </source>
</evidence>
<feature type="compositionally biased region" description="Basic and acidic residues" evidence="16">
    <location>
        <begin position="1057"/>
        <end position="1066"/>
    </location>
</feature>
<evidence type="ECO:0000313" key="20">
    <source>
        <dbReference type="Proteomes" id="UP001500187"/>
    </source>
</evidence>
<evidence type="ECO:0000256" key="6">
    <source>
        <dbReference type="ARBA" id="ARBA00022806"/>
    </source>
</evidence>
<evidence type="ECO:0000256" key="15">
    <source>
        <dbReference type="PROSITE-ProRule" id="PRU00560"/>
    </source>
</evidence>
<dbReference type="InterPro" id="IPR000212">
    <property type="entry name" value="DNA_helicase_UvrD/REP"/>
</dbReference>
<dbReference type="PROSITE" id="PS51198">
    <property type="entry name" value="UVRD_HELICASE_ATP_BIND"/>
    <property type="match status" value="1"/>
</dbReference>
<evidence type="ECO:0000256" key="8">
    <source>
        <dbReference type="ARBA" id="ARBA00022840"/>
    </source>
</evidence>
<evidence type="ECO:0000256" key="2">
    <source>
        <dbReference type="ARBA" id="ARBA00022722"/>
    </source>
</evidence>
<keyword evidence="7" id="KW-0269">Exonuclease</keyword>
<organism evidence="19 20">
    <name type="scientific">Rothia endophytica</name>
    <dbReference type="NCBI Taxonomy" id="1324766"/>
    <lineage>
        <taxon>Bacteria</taxon>
        <taxon>Bacillati</taxon>
        <taxon>Actinomycetota</taxon>
        <taxon>Actinomycetes</taxon>
        <taxon>Micrococcales</taxon>
        <taxon>Micrococcaceae</taxon>
        <taxon>Rothia</taxon>
    </lineage>
</organism>
<evidence type="ECO:0000259" key="17">
    <source>
        <dbReference type="PROSITE" id="PS51198"/>
    </source>
</evidence>
<comment type="catalytic activity">
    <reaction evidence="14">
        <text>ATP + H2O = ADP + phosphate + H(+)</text>
        <dbReference type="Rhea" id="RHEA:13065"/>
        <dbReference type="ChEBI" id="CHEBI:15377"/>
        <dbReference type="ChEBI" id="CHEBI:15378"/>
        <dbReference type="ChEBI" id="CHEBI:30616"/>
        <dbReference type="ChEBI" id="CHEBI:43474"/>
        <dbReference type="ChEBI" id="CHEBI:456216"/>
        <dbReference type="EC" id="5.6.2.4"/>
    </reaction>
</comment>
<dbReference type="Gene3D" id="3.90.320.10">
    <property type="match status" value="1"/>
</dbReference>
<evidence type="ECO:0000259" key="18">
    <source>
        <dbReference type="PROSITE" id="PS51217"/>
    </source>
</evidence>
<dbReference type="GO" id="GO:0004386">
    <property type="term" value="F:helicase activity"/>
    <property type="evidence" value="ECO:0007669"/>
    <property type="project" value="UniProtKB-KW"/>
</dbReference>
<gene>
    <name evidence="19" type="ORF">GCM10023352_06540</name>
</gene>
<dbReference type="InterPro" id="IPR011604">
    <property type="entry name" value="PDDEXK-like_dom_sf"/>
</dbReference>
<comment type="caution">
    <text evidence="19">The sequence shown here is derived from an EMBL/GenBank/DDBJ whole genome shotgun (WGS) entry which is preliminary data.</text>
</comment>
<keyword evidence="4" id="KW-0227">DNA damage</keyword>
<evidence type="ECO:0000256" key="5">
    <source>
        <dbReference type="ARBA" id="ARBA00022801"/>
    </source>
</evidence>
<sequence length="1165" mass="125428">MTAEHLHGAKQPARLLLGAPGTGKTERLLRAAQEFLDSGADPARLLVLTPSRVSATRFREELSSRISATVSTAPVRAWQAYAFDLLRRAHVGGYLPGVEFSPKLLSGPEQDVLIRELLEGHRQGHGTSLTWPQDLREALGTKGFRHEVRDFFDRLAEHDLSAAAVQELGQQTGRSEWVAVGKLYAEYRQIRALRAPQAFDAAALIHEAVKVLLAHPEFLAAERSRFEVVLVDDVQELTPSIYRLLSALVGRSLDDLLSHSRSSLQGMDEQTAEHLASAFSAAPRVMLACCTDTVVQGFRGAVPQLASGLTAMMGELVQEQLTVSYRMPEAVASSWAAVVSRLPAVPGAVHPRQLSFTSRQVEGDQALLPLGDDGALLDPEKAADPHPAVLGLTVESSQHESRLLGQMILEDHLYRGRSYRRSAIIVRNGSDVTRIKRALTGLGVPVQTAASITPVRDEPAARPFLDALGLLLHTRSLGESPETVSTEDQASAEGRNQLTETGEVSPFIPAPGSAWGLGVDTALSLLTSRLGGASTAEIRRLRQHLRAADLRAGRGRNSDELLVEALIHPELLPTSGAGRAASRLASVLKAGNIALDQPGATAETVLWALWEASGLAAEWKKLAAGTGTAADRANRDIDAMIGLFEAAERYTDQMPGATAEQFLTYIDAQDLPMDTLAERTGNRDAVEIMTPALAAGRQWETVYIAGLQEGTWPNTTVRGSLLGTQDLVDLATGATPGSGRLLERLKETRFDEFRMFSTAVSRASYRVVCTAVSSADEAASELLDIFVPALGGERSNTEVRRPMTLRSLIAELRQWAESQHISPSKADAAARLLNRLSNTENTAGLGLPGVNPAHWWGLLPLSSSTPAFEGDGPVPISPSQLEKIHRSPLDWFVSASKAEAATDASRSLGTLIHSICEDFPDAPGHQLREELHRRLPTLGLPDTWESRKTIERAEQMVSKFASYVAELPGKGRELVGVEGSFTVLVPGPARDALLSGRVDRIEKDQLGRFIIIDLKTGKSKPSKADLEKHPQLAAYQVALEAGAGQLMQKALTQDQAEQEHSSDQRPDGSASRETLEFTGLRELSGGALLLQIGDSTKSYGEQAQAPLDTDSAWAVELINRAAELIAGEQLQARHAGGGAFGIGCALPDICPLCSRGRQITVRSAL</sequence>
<dbReference type="InterPro" id="IPR038726">
    <property type="entry name" value="PDDEXK_AddAB-type"/>
</dbReference>
<dbReference type="PROSITE" id="PS51217">
    <property type="entry name" value="UVRD_HELICASE_CTER"/>
    <property type="match status" value="1"/>
</dbReference>
<name>A0ABP9B618_9MICC</name>
<proteinExistence type="inferred from homology"/>
<dbReference type="SUPFAM" id="SSF52540">
    <property type="entry name" value="P-loop containing nucleoside triphosphate hydrolases"/>
    <property type="match status" value="1"/>
</dbReference>
<reference evidence="20" key="1">
    <citation type="journal article" date="2019" name="Int. J. Syst. Evol. Microbiol.">
        <title>The Global Catalogue of Microorganisms (GCM) 10K type strain sequencing project: providing services to taxonomists for standard genome sequencing and annotation.</title>
        <authorList>
            <consortium name="The Broad Institute Genomics Platform"/>
            <consortium name="The Broad Institute Genome Sequencing Center for Infectious Disease"/>
            <person name="Wu L."/>
            <person name="Ma J."/>
        </authorList>
    </citation>
    <scope>NUCLEOTIDE SEQUENCE [LARGE SCALE GENOMIC DNA]</scope>
    <source>
        <strain evidence="20">JCM 18541</strain>
    </source>
</reference>
<accession>A0ABP9B618</accession>
<evidence type="ECO:0000256" key="4">
    <source>
        <dbReference type="ARBA" id="ARBA00022763"/>
    </source>
</evidence>
<dbReference type="InterPro" id="IPR013986">
    <property type="entry name" value="DExx_box_DNA_helicase_dom_sf"/>
</dbReference>
<dbReference type="InterPro" id="IPR027417">
    <property type="entry name" value="P-loop_NTPase"/>
</dbReference>
<dbReference type="Proteomes" id="UP001500187">
    <property type="component" value="Unassembled WGS sequence"/>
</dbReference>
<evidence type="ECO:0000256" key="1">
    <source>
        <dbReference type="ARBA" id="ARBA00009922"/>
    </source>
</evidence>
<evidence type="ECO:0000313" key="19">
    <source>
        <dbReference type="EMBL" id="GAA4791141.1"/>
    </source>
</evidence>